<dbReference type="SUPFAM" id="SSF53474">
    <property type="entry name" value="alpha/beta-Hydrolases"/>
    <property type="match status" value="1"/>
</dbReference>
<evidence type="ECO:0000313" key="3">
    <source>
        <dbReference type="EMBL" id="BBY08922.1"/>
    </source>
</evidence>
<dbReference type="Pfam" id="PF00561">
    <property type="entry name" value="Abhydrolase_1"/>
    <property type="match status" value="1"/>
</dbReference>
<evidence type="ECO:0000259" key="2">
    <source>
        <dbReference type="Pfam" id="PF00561"/>
    </source>
</evidence>
<sequence length="414" mass="45141">MPRVYGGSQFGCEEAVSSRRREDWRVEHRYLSTERAGAVTHDINRRCHVAMTKTSQSRIRLTHHIVDLDDGRQVGLSIGGRGVPLVFMHGILLSRRAYLRMLSRIAGLGFLVVAVDAAGHGDTWRLPKDACGFSDRADSVLHTLDALGVGQAVFVGHSMGGRMTIQLAARAPERVLAAVLFDPAAGARFDNSIPNLVKSPNRALGAAFTAIRDTLEDPMRLGTGEQVGYLRLLTSVATPNLLNPLGAIRTIKAIIESGDYTPMLRTMRTEGMPTIVVHGEKDMIVPFACAREIADECDGTLYKVPDAYHSWMIANPRQGADAFRQLLGAELGEVIRNAADTIGIEDVNDHAAWERELLDPDSLLFKFIDVGHHRNRCRGTPAGQTRADARRPAHPRADVVDATNISTVGGQAHA</sequence>
<dbReference type="InterPro" id="IPR050471">
    <property type="entry name" value="AB_hydrolase"/>
</dbReference>
<accession>A0A7I7PK71</accession>
<dbReference type="GO" id="GO:0003824">
    <property type="term" value="F:catalytic activity"/>
    <property type="evidence" value="ECO:0007669"/>
    <property type="project" value="UniProtKB-ARBA"/>
</dbReference>
<dbReference type="InterPro" id="IPR000073">
    <property type="entry name" value="AB_hydrolase_1"/>
</dbReference>
<feature type="domain" description="AB hydrolase-1" evidence="2">
    <location>
        <begin position="84"/>
        <end position="312"/>
    </location>
</feature>
<gene>
    <name evidence="3" type="ORF">MNVI_42400</name>
</gene>
<dbReference type="InterPro" id="IPR029058">
    <property type="entry name" value="AB_hydrolase_fold"/>
</dbReference>
<dbReference type="EMBL" id="AP022583">
    <property type="protein sequence ID" value="BBY08922.1"/>
    <property type="molecule type" value="Genomic_DNA"/>
</dbReference>
<dbReference type="PRINTS" id="PR00111">
    <property type="entry name" value="ABHYDROLASE"/>
</dbReference>
<name>A0A7I7PK71_9MYCO</name>
<evidence type="ECO:0000256" key="1">
    <source>
        <dbReference type="SAM" id="MobiDB-lite"/>
    </source>
</evidence>
<proteinExistence type="predicted"/>
<reference evidence="3 4" key="1">
    <citation type="journal article" date="2019" name="Emerg. Microbes Infect.">
        <title>Comprehensive subspecies identification of 175 nontuberculous mycobacteria species based on 7547 genomic profiles.</title>
        <authorList>
            <person name="Matsumoto Y."/>
            <person name="Kinjo T."/>
            <person name="Motooka D."/>
            <person name="Nabeya D."/>
            <person name="Jung N."/>
            <person name="Uechi K."/>
            <person name="Horii T."/>
            <person name="Iida T."/>
            <person name="Fujita J."/>
            <person name="Nakamura S."/>
        </authorList>
    </citation>
    <scope>NUCLEOTIDE SEQUENCE [LARGE SCALE GENOMIC DNA]</scope>
    <source>
        <strain evidence="3 4">JCM 16367</strain>
    </source>
</reference>
<dbReference type="PANTHER" id="PTHR43433:SF5">
    <property type="entry name" value="AB HYDROLASE-1 DOMAIN-CONTAINING PROTEIN"/>
    <property type="match status" value="1"/>
</dbReference>
<protein>
    <recommendedName>
        <fullName evidence="2">AB hydrolase-1 domain-containing protein</fullName>
    </recommendedName>
</protein>
<dbReference type="AlphaFoldDB" id="A0A7I7PK71"/>
<feature type="region of interest" description="Disordered" evidence="1">
    <location>
        <begin position="376"/>
        <end position="395"/>
    </location>
</feature>
<dbReference type="Gene3D" id="3.40.50.1820">
    <property type="entry name" value="alpha/beta hydrolase"/>
    <property type="match status" value="1"/>
</dbReference>
<dbReference type="PANTHER" id="PTHR43433">
    <property type="entry name" value="HYDROLASE, ALPHA/BETA FOLD FAMILY PROTEIN"/>
    <property type="match status" value="1"/>
</dbReference>
<evidence type="ECO:0000313" key="4">
    <source>
        <dbReference type="Proteomes" id="UP000466894"/>
    </source>
</evidence>
<dbReference type="Proteomes" id="UP000466894">
    <property type="component" value="Chromosome"/>
</dbReference>
<organism evidence="3 4">
    <name type="scientific">Mycobacterium noviomagense</name>
    <dbReference type="NCBI Taxonomy" id="459858"/>
    <lineage>
        <taxon>Bacteria</taxon>
        <taxon>Bacillati</taxon>
        <taxon>Actinomycetota</taxon>
        <taxon>Actinomycetes</taxon>
        <taxon>Mycobacteriales</taxon>
        <taxon>Mycobacteriaceae</taxon>
        <taxon>Mycobacterium</taxon>
    </lineage>
</organism>
<dbReference type="KEGG" id="mnv:MNVI_42400"/>